<evidence type="ECO:0000256" key="3">
    <source>
        <dbReference type="SAM" id="MobiDB-lite"/>
    </source>
</evidence>
<protein>
    <recommendedName>
        <fullName evidence="4">RRM domain-containing protein</fullName>
    </recommendedName>
</protein>
<dbReference type="InterPro" id="IPR000504">
    <property type="entry name" value="RRM_dom"/>
</dbReference>
<dbReference type="SMART" id="SM00360">
    <property type="entry name" value="RRM"/>
    <property type="match status" value="1"/>
</dbReference>
<sequence length="247" mass="27692">MNLDSGKGTTADKNNLLTLFVTNFGTDLLREYDTGISKGYAFVTYSAAEEAEEARSNLNGHEIAEGLRLRVEISKRGRPRTPVFKKESHRGKSTGGDHYAPPPKSQKNPPLLGKNKTKGRKRKLETKKNKGGRASKRTPHQQNESAAPASEYMYTPQQNAQPFGYNSYYSNQVGQHAWMHHMTMPPASYTQVPNNRYNGPTQRRADYSQSPFYSPNQNPVGQNAFYQQGVSSYPFMYSQGGQNNQNS</sequence>
<dbReference type="GO" id="GO:0003729">
    <property type="term" value="F:mRNA binding"/>
    <property type="evidence" value="ECO:0007669"/>
    <property type="project" value="TreeGrafter"/>
</dbReference>
<feature type="region of interest" description="Disordered" evidence="3">
    <location>
        <begin position="73"/>
        <end position="149"/>
    </location>
</feature>
<dbReference type="InterPro" id="IPR012677">
    <property type="entry name" value="Nucleotide-bd_a/b_plait_sf"/>
</dbReference>
<dbReference type="AlphaFoldDB" id="A0A4P9YF86"/>
<dbReference type="PANTHER" id="PTHR48025:SF1">
    <property type="entry name" value="RRM DOMAIN-CONTAINING PROTEIN"/>
    <property type="match status" value="1"/>
</dbReference>
<keyword evidence="1 2" id="KW-0694">RNA-binding</keyword>
<dbReference type="SUPFAM" id="SSF54928">
    <property type="entry name" value="RNA-binding domain, RBD"/>
    <property type="match status" value="1"/>
</dbReference>
<proteinExistence type="predicted"/>
<feature type="compositionally biased region" description="Basic residues" evidence="3">
    <location>
        <begin position="115"/>
        <end position="139"/>
    </location>
</feature>
<evidence type="ECO:0000256" key="2">
    <source>
        <dbReference type="PROSITE-ProRule" id="PRU00176"/>
    </source>
</evidence>
<feature type="region of interest" description="Disordered" evidence="3">
    <location>
        <begin position="199"/>
        <end position="223"/>
    </location>
</feature>
<dbReference type="InterPro" id="IPR035979">
    <property type="entry name" value="RBD_domain_sf"/>
</dbReference>
<dbReference type="Pfam" id="PF00076">
    <property type="entry name" value="RRM_1"/>
    <property type="match status" value="1"/>
</dbReference>
<feature type="domain" description="RRM" evidence="4">
    <location>
        <begin position="1"/>
        <end position="76"/>
    </location>
</feature>
<accession>A0A4P9YF86</accession>
<dbReference type="EMBL" id="ML005553">
    <property type="protein sequence ID" value="RKP18127.1"/>
    <property type="molecule type" value="Genomic_DNA"/>
</dbReference>
<dbReference type="Proteomes" id="UP000281549">
    <property type="component" value="Unassembled WGS sequence"/>
</dbReference>
<name>A0A4P9YF86_ROZAC</name>
<gene>
    <name evidence="5" type="ORF">ROZALSC1DRAFT_30146</name>
</gene>
<evidence type="ECO:0000313" key="5">
    <source>
        <dbReference type="EMBL" id="RKP18127.1"/>
    </source>
</evidence>
<organism evidence="5 6">
    <name type="scientific">Rozella allomycis (strain CSF55)</name>
    <dbReference type="NCBI Taxonomy" id="988480"/>
    <lineage>
        <taxon>Eukaryota</taxon>
        <taxon>Fungi</taxon>
        <taxon>Fungi incertae sedis</taxon>
        <taxon>Cryptomycota</taxon>
        <taxon>Cryptomycota incertae sedis</taxon>
        <taxon>Rozella</taxon>
    </lineage>
</organism>
<reference evidence="6" key="1">
    <citation type="journal article" date="2018" name="Nat. Microbiol.">
        <title>Leveraging single-cell genomics to expand the fungal tree of life.</title>
        <authorList>
            <person name="Ahrendt S.R."/>
            <person name="Quandt C.A."/>
            <person name="Ciobanu D."/>
            <person name="Clum A."/>
            <person name="Salamov A."/>
            <person name="Andreopoulos B."/>
            <person name="Cheng J.F."/>
            <person name="Woyke T."/>
            <person name="Pelin A."/>
            <person name="Henrissat B."/>
            <person name="Reynolds N.K."/>
            <person name="Benny G.L."/>
            <person name="Smith M.E."/>
            <person name="James T.Y."/>
            <person name="Grigoriev I.V."/>
        </authorList>
    </citation>
    <scope>NUCLEOTIDE SEQUENCE [LARGE SCALE GENOMIC DNA]</scope>
    <source>
        <strain evidence="6">CSF55</strain>
    </source>
</reference>
<dbReference type="InterPro" id="IPR050502">
    <property type="entry name" value="Euk_RNA-bind_prot"/>
</dbReference>
<evidence type="ECO:0000313" key="6">
    <source>
        <dbReference type="Proteomes" id="UP000281549"/>
    </source>
</evidence>
<evidence type="ECO:0000256" key="1">
    <source>
        <dbReference type="ARBA" id="ARBA00022884"/>
    </source>
</evidence>
<dbReference type="PROSITE" id="PS50102">
    <property type="entry name" value="RRM"/>
    <property type="match status" value="1"/>
</dbReference>
<dbReference type="Gene3D" id="3.30.70.330">
    <property type="match status" value="1"/>
</dbReference>
<dbReference type="PANTHER" id="PTHR48025">
    <property type="entry name" value="OS02G0815200 PROTEIN"/>
    <property type="match status" value="1"/>
</dbReference>
<evidence type="ECO:0000259" key="4">
    <source>
        <dbReference type="PROSITE" id="PS50102"/>
    </source>
</evidence>
<dbReference type="GO" id="GO:0005634">
    <property type="term" value="C:nucleus"/>
    <property type="evidence" value="ECO:0007669"/>
    <property type="project" value="TreeGrafter"/>
</dbReference>